<evidence type="ECO:0000313" key="2">
    <source>
        <dbReference type="EMBL" id="BBY50580.1"/>
    </source>
</evidence>
<accession>A0A7I7S2C3</accession>
<dbReference type="PANTHER" id="PTHR40257">
    <property type="match status" value="1"/>
</dbReference>
<dbReference type="InterPro" id="IPR011008">
    <property type="entry name" value="Dimeric_a/b-barrel"/>
</dbReference>
<dbReference type="Gene3D" id="3.30.70.100">
    <property type="match status" value="1"/>
</dbReference>
<dbReference type="KEGG" id="marz:MARA_40480"/>
<dbReference type="RefSeq" id="WP_163920133.1">
    <property type="nucleotide sequence ID" value="NZ_AP022593.1"/>
</dbReference>
<sequence>MTLLNAADLERFVADDPSGPVIMLNLIRFTPGGEAKYREYMEKFSSTGVNERYGVTIVYGGIGHTSLVPDEGGDWDLVALVSYPSRQNFVDMVNDPDYQAFEHLRAEAAATAVLQPTTPAF</sequence>
<reference evidence="2 3" key="1">
    <citation type="journal article" date="2019" name="Emerg. Microbes Infect.">
        <title>Comprehensive subspecies identification of 175 nontuberculous mycobacteria species based on 7547 genomic profiles.</title>
        <authorList>
            <person name="Matsumoto Y."/>
            <person name="Kinjo T."/>
            <person name="Motooka D."/>
            <person name="Nabeya D."/>
            <person name="Jung N."/>
            <person name="Uechi K."/>
            <person name="Horii T."/>
            <person name="Iida T."/>
            <person name="Fujita J."/>
            <person name="Nakamura S."/>
        </authorList>
    </citation>
    <scope>NUCLEOTIDE SEQUENCE [LARGE SCALE GENOMIC DNA]</scope>
    <source>
        <strain evidence="2 3">JCM 18538</strain>
    </source>
</reference>
<feature type="domain" description="DUF1330" evidence="1">
    <location>
        <begin position="34"/>
        <end position="113"/>
    </location>
</feature>
<dbReference type="Proteomes" id="UP000467428">
    <property type="component" value="Chromosome"/>
</dbReference>
<geneLocation type="plasmid" evidence="3">
    <name>pjcm18538 dna</name>
</geneLocation>
<dbReference type="PANTHER" id="PTHR40257:SF1">
    <property type="entry name" value="DUF1330 DOMAIN-CONTAINING PROTEIN"/>
    <property type="match status" value="1"/>
</dbReference>
<proteinExistence type="predicted"/>
<name>A0A7I7S2C3_9MYCO</name>
<dbReference type="InterPro" id="IPR010753">
    <property type="entry name" value="DUF1330"/>
</dbReference>
<keyword evidence="3" id="KW-1185">Reference proteome</keyword>
<dbReference type="EMBL" id="AP022593">
    <property type="protein sequence ID" value="BBY50580.1"/>
    <property type="molecule type" value="Genomic_DNA"/>
</dbReference>
<evidence type="ECO:0000313" key="3">
    <source>
        <dbReference type="Proteomes" id="UP000467428"/>
    </source>
</evidence>
<dbReference type="SUPFAM" id="SSF54909">
    <property type="entry name" value="Dimeric alpha+beta barrel"/>
    <property type="match status" value="1"/>
</dbReference>
<protein>
    <recommendedName>
        <fullName evidence="1">DUF1330 domain-containing protein</fullName>
    </recommendedName>
</protein>
<gene>
    <name evidence="2" type="ORF">MARA_40480</name>
</gene>
<organism evidence="2 3">
    <name type="scientific">Mycolicibacterium arabiense</name>
    <dbReference type="NCBI Taxonomy" id="1286181"/>
    <lineage>
        <taxon>Bacteria</taxon>
        <taxon>Bacillati</taxon>
        <taxon>Actinomycetota</taxon>
        <taxon>Actinomycetes</taxon>
        <taxon>Mycobacteriales</taxon>
        <taxon>Mycobacteriaceae</taxon>
        <taxon>Mycolicibacterium</taxon>
    </lineage>
</organism>
<dbReference type="Pfam" id="PF07045">
    <property type="entry name" value="DUF1330"/>
    <property type="match status" value="1"/>
</dbReference>
<dbReference type="AlphaFoldDB" id="A0A7I7S2C3"/>
<evidence type="ECO:0000259" key="1">
    <source>
        <dbReference type="Pfam" id="PF07045"/>
    </source>
</evidence>